<evidence type="ECO:0000313" key="2">
    <source>
        <dbReference type="Proteomes" id="UP000313359"/>
    </source>
</evidence>
<dbReference type="PANTHER" id="PTHR14374:SF0">
    <property type="entry name" value="TRAFFICKING PROTEIN PARTICLE COMPLEX SUBUNIT 11"/>
    <property type="match status" value="1"/>
</dbReference>
<dbReference type="OrthoDB" id="6278596at2759"/>
<reference evidence="1" key="1">
    <citation type="journal article" date="2018" name="Genome Biol. Evol.">
        <title>Genomics and development of Lentinus tigrinus, a white-rot wood-decaying mushroom with dimorphic fruiting bodies.</title>
        <authorList>
            <person name="Wu B."/>
            <person name="Xu Z."/>
            <person name="Knudson A."/>
            <person name="Carlson A."/>
            <person name="Chen N."/>
            <person name="Kovaka S."/>
            <person name="LaButti K."/>
            <person name="Lipzen A."/>
            <person name="Pennachio C."/>
            <person name="Riley R."/>
            <person name="Schakwitz W."/>
            <person name="Umezawa K."/>
            <person name="Ohm R.A."/>
            <person name="Grigoriev I.V."/>
            <person name="Nagy L.G."/>
            <person name="Gibbons J."/>
            <person name="Hibbett D."/>
        </authorList>
    </citation>
    <scope>NUCLEOTIDE SEQUENCE [LARGE SCALE GENOMIC DNA]</scope>
    <source>
        <strain evidence="1">ALCF2SS1-6</strain>
    </source>
</reference>
<gene>
    <name evidence="1" type="ORF">L227DRAFT_613465</name>
</gene>
<dbReference type="Proteomes" id="UP000313359">
    <property type="component" value="Unassembled WGS sequence"/>
</dbReference>
<dbReference type="EMBL" id="ML122279">
    <property type="protein sequence ID" value="RPD57774.1"/>
    <property type="molecule type" value="Genomic_DNA"/>
</dbReference>
<organism evidence="1 2">
    <name type="scientific">Lentinus tigrinus ALCF2SS1-6</name>
    <dbReference type="NCBI Taxonomy" id="1328759"/>
    <lineage>
        <taxon>Eukaryota</taxon>
        <taxon>Fungi</taxon>
        <taxon>Dikarya</taxon>
        <taxon>Basidiomycota</taxon>
        <taxon>Agaricomycotina</taxon>
        <taxon>Agaricomycetes</taxon>
        <taxon>Polyporales</taxon>
        <taxon>Polyporaceae</taxon>
        <taxon>Lentinus</taxon>
    </lineage>
</organism>
<evidence type="ECO:0000313" key="1">
    <source>
        <dbReference type="EMBL" id="RPD57774.1"/>
    </source>
</evidence>
<name>A0A5C2S4G8_9APHY</name>
<dbReference type="STRING" id="1328759.A0A5C2S4G8"/>
<dbReference type="AlphaFoldDB" id="A0A5C2S4G8"/>
<proteinExistence type="predicted"/>
<protein>
    <submittedName>
        <fullName evidence="1">Uncharacterized protein</fullName>
    </submittedName>
</protein>
<sequence length="301" mass="31671">MLPGVGIATGAFSTLSSSAGTSCTAGSASRVAGTSVCTHCAAAPAGEVTSRLTVAAPAGIVIESVVLQRKDGERAEVVDCSVDQDDLAGEWLAGDELCDRCRIYVVPDEDVPEEPIQGPGEYEVTWHRVLPDGSQGAPATSRFPLPPLQPPSDGLIALLDAPTTARLHTPAPLRLTVRNRHPTRSANVTVQLEADAADAFVVAGLRHGRIPILLPGAEESVTWNLIPIESGLARVPRVKVLDRRSAVVVAGQSQPDGAQTEGDEVKIVDVRWEGRKEPEGDETGHDGQLVKGQDVYVLVLP</sequence>
<accession>A0A5C2S4G8</accession>
<keyword evidence="2" id="KW-1185">Reference proteome</keyword>
<dbReference type="PANTHER" id="PTHR14374">
    <property type="entry name" value="FOIE GRAS"/>
    <property type="match status" value="1"/>
</dbReference>